<organism evidence="1 2">
    <name type="scientific">Alcaligenes xylosoxydans xylosoxydans</name>
    <name type="common">Achromobacter xylosoxidans</name>
    <dbReference type="NCBI Taxonomy" id="85698"/>
    <lineage>
        <taxon>Bacteria</taxon>
        <taxon>Pseudomonadati</taxon>
        <taxon>Pseudomonadota</taxon>
        <taxon>Betaproteobacteria</taxon>
        <taxon>Burkholderiales</taxon>
        <taxon>Alcaligenaceae</taxon>
        <taxon>Achromobacter</taxon>
    </lineage>
</organism>
<dbReference type="Pfam" id="PF22817">
    <property type="entry name" value="ApeP-like"/>
    <property type="match status" value="1"/>
</dbReference>
<dbReference type="OrthoDB" id="9800188at2"/>
<proteinExistence type="predicted"/>
<name>A0A0D6H658_ALCXX</name>
<dbReference type="RefSeq" id="WP_020927089.1">
    <property type="nucleotide sequence ID" value="NZ_AP028040.1"/>
</dbReference>
<dbReference type="AlphaFoldDB" id="A0A0D6H658"/>
<evidence type="ECO:0000313" key="2">
    <source>
        <dbReference type="Proteomes" id="UP000187251"/>
    </source>
</evidence>
<dbReference type="Proteomes" id="UP000187251">
    <property type="component" value="Unassembled WGS sequence"/>
</dbReference>
<dbReference type="InterPro" id="IPR016776">
    <property type="entry name" value="ApeP-like_dehydratase"/>
</dbReference>
<evidence type="ECO:0000313" key="1">
    <source>
        <dbReference type="EMBL" id="OMG90663.1"/>
    </source>
</evidence>
<dbReference type="Gene3D" id="3.10.129.10">
    <property type="entry name" value="Hotdog Thioesterase"/>
    <property type="match status" value="1"/>
</dbReference>
<dbReference type="CDD" id="cd01289">
    <property type="entry name" value="FabA_like"/>
    <property type="match status" value="1"/>
</dbReference>
<reference evidence="1 2" key="1">
    <citation type="submission" date="2016-09" db="EMBL/GenBank/DDBJ databases">
        <title>Phylogenomics of Achromobacter.</title>
        <authorList>
            <person name="Jeukens J."/>
            <person name="Freschi L."/>
            <person name="Vincent A.T."/>
            <person name="Emond-Rheault J.-G."/>
            <person name="Kukavica-Ibrulj I."/>
            <person name="Charette S.J."/>
            <person name="Levesque R.C."/>
        </authorList>
    </citation>
    <scope>NUCLEOTIDE SEQUENCE [LARGE SCALE GENOMIC DNA]</scope>
    <source>
        <strain evidence="1 2">AUS488</strain>
    </source>
</reference>
<dbReference type="eggNOG" id="COG4706">
    <property type="taxonomic scope" value="Bacteria"/>
</dbReference>
<gene>
    <name evidence="1" type="ORF">BIZ92_21725</name>
</gene>
<dbReference type="SUPFAM" id="SSF54637">
    <property type="entry name" value="Thioesterase/thiol ester dehydrase-isomerase"/>
    <property type="match status" value="1"/>
</dbReference>
<dbReference type="KEGG" id="axx:ERS451415_02139"/>
<protein>
    <submittedName>
        <fullName evidence="1">3-hydroxylacyl-ACP dehydratase</fullName>
    </submittedName>
</protein>
<dbReference type="PIRSF" id="PIRSF020565">
    <property type="entry name" value="3Ho_Ac_ACP_DH_prd"/>
    <property type="match status" value="1"/>
</dbReference>
<accession>A0A0D6H658</accession>
<comment type="caution">
    <text evidence="1">The sequence shown here is derived from an EMBL/GenBank/DDBJ whole genome shotgun (WGS) entry which is preliminary data.</text>
</comment>
<dbReference type="PATRIC" id="fig|85698.19.peg.6117"/>
<dbReference type="InterPro" id="IPR029069">
    <property type="entry name" value="HotDog_dom_sf"/>
</dbReference>
<dbReference type="EMBL" id="MJMN01000006">
    <property type="protein sequence ID" value="OMG90663.1"/>
    <property type="molecule type" value="Genomic_DNA"/>
</dbReference>
<sequence>MTTWPIASLLPHAGDMILIDEVLAHDADSLRARAVIRPGPYSLPDGSLPPWLGLELMAQAIGAWAGCQARLAGAPVKLGFLLGTRRYDCQVDALPAGATLTIQVQRGFMDDSGMSVFECELRDDAGPLASARLNVYQPDDPNVFIQEQPPL</sequence>